<gene>
    <name evidence="1" type="ORF">GD597_06865</name>
</gene>
<proteinExistence type="predicted"/>
<reference evidence="1" key="1">
    <citation type="submission" date="2019-10" db="EMBL/GenBank/DDBJ databases">
        <title>Draft genome sequence of Panacibacter sp. KCS-6.</title>
        <authorList>
            <person name="Yim K.J."/>
        </authorList>
    </citation>
    <scope>NUCLEOTIDE SEQUENCE</scope>
    <source>
        <strain evidence="1">KCS-6</strain>
    </source>
</reference>
<organism evidence="1 2">
    <name type="scientific">Limnovirga soli</name>
    <dbReference type="NCBI Taxonomy" id="2656915"/>
    <lineage>
        <taxon>Bacteria</taxon>
        <taxon>Pseudomonadati</taxon>
        <taxon>Bacteroidota</taxon>
        <taxon>Chitinophagia</taxon>
        <taxon>Chitinophagales</taxon>
        <taxon>Chitinophagaceae</taxon>
        <taxon>Limnovirga</taxon>
    </lineage>
</organism>
<dbReference type="AlphaFoldDB" id="A0A8J8JSW1"/>
<dbReference type="InterPro" id="IPR028994">
    <property type="entry name" value="Integrin_alpha_N"/>
</dbReference>
<sequence length="247" mass="29534">MRNFIILYLLTFTLNSFGQYPFEKYPAIKYKVYKDWKVYNTNGKEKKTEFILTIPKFYDKIDSLTLVLTSFAGKWDSSYITVFKNGKQIQRFFEPMLFYETNLFEPIMLADVNGDNLQDIKLIVPYMGNGTASLNTRVIYLFQQKDKNFIKISFMDKMSDNRPERDFNGDGNYEVITMTLTSYQYHSYWSFNLFNFKKNDFVSTNNKYNYPILIQFLNRDNFKITNKISRQKMKDFGQTKPADYDRK</sequence>
<keyword evidence="2" id="KW-1185">Reference proteome</keyword>
<dbReference type="EMBL" id="WHPF01000004">
    <property type="protein sequence ID" value="NNV55173.1"/>
    <property type="molecule type" value="Genomic_DNA"/>
</dbReference>
<name>A0A8J8JSW1_9BACT</name>
<dbReference type="SUPFAM" id="SSF69318">
    <property type="entry name" value="Integrin alpha N-terminal domain"/>
    <property type="match status" value="1"/>
</dbReference>
<protein>
    <submittedName>
        <fullName evidence="1">Uncharacterized protein</fullName>
    </submittedName>
</protein>
<evidence type="ECO:0000313" key="2">
    <source>
        <dbReference type="Proteomes" id="UP000598971"/>
    </source>
</evidence>
<comment type="caution">
    <text evidence="1">The sequence shown here is derived from an EMBL/GenBank/DDBJ whole genome shotgun (WGS) entry which is preliminary data.</text>
</comment>
<evidence type="ECO:0000313" key="1">
    <source>
        <dbReference type="EMBL" id="NNV55173.1"/>
    </source>
</evidence>
<dbReference type="Proteomes" id="UP000598971">
    <property type="component" value="Unassembled WGS sequence"/>
</dbReference>
<accession>A0A8J8JSW1</accession>